<dbReference type="Proteomes" id="UP000315724">
    <property type="component" value="Chromosome"/>
</dbReference>
<dbReference type="Pfam" id="PF06439">
    <property type="entry name" value="3keto-disac_hyd"/>
    <property type="match status" value="1"/>
</dbReference>
<dbReference type="AlphaFoldDB" id="A0A517QHB9"/>
<feature type="domain" description="3-keto-alpha-glucoside-1,2-lyase/3-keto-2-hydroxy-glucal hydratase" evidence="2">
    <location>
        <begin position="30"/>
        <end position="245"/>
    </location>
</feature>
<dbReference type="RefSeq" id="WP_145195322.1">
    <property type="nucleotide sequence ID" value="NZ_CP036267.1"/>
</dbReference>
<dbReference type="EMBL" id="CP036267">
    <property type="protein sequence ID" value="QDT31033.1"/>
    <property type="molecule type" value="Genomic_DNA"/>
</dbReference>
<dbReference type="GO" id="GO:0016787">
    <property type="term" value="F:hydrolase activity"/>
    <property type="evidence" value="ECO:0007669"/>
    <property type="project" value="InterPro"/>
</dbReference>
<gene>
    <name evidence="3" type="ORF">Mal48_02630</name>
</gene>
<feature type="chain" id="PRO_5021984451" description="3-keto-alpha-glucoside-1,2-lyase/3-keto-2-hydroxy-glucal hydratase domain-containing protein" evidence="1">
    <location>
        <begin position="24"/>
        <end position="253"/>
    </location>
</feature>
<accession>A0A517QHB9</accession>
<keyword evidence="4" id="KW-1185">Reference proteome</keyword>
<feature type="signal peptide" evidence="1">
    <location>
        <begin position="1"/>
        <end position="23"/>
    </location>
</feature>
<name>A0A517QHB9_9PLAN</name>
<dbReference type="KEGG" id="tpol:Mal48_02630"/>
<protein>
    <recommendedName>
        <fullName evidence="2">3-keto-alpha-glucoside-1,2-lyase/3-keto-2-hydroxy-glucal hydratase domain-containing protein</fullName>
    </recommendedName>
</protein>
<evidence type="ECO:0000313" key="3">
    <source>
        <dbReference type="EMBL" id="QDT31033.1"/>
    </source>
</evidence>
<sequence length="253" mass="27914" precursor="true">MRTGSAILTTLAVLFLSVAPVLAEGEIEDGFVSLFNGKDLTNWTTPEGDGGKWKVVDGVIDYNADSEAKGDKNLWSEKEYGDFILKMDWRIKETSGLYPVPIVLEDGSYLNDATGKKLTIQMPNADSGIYVRGTSKAQINMWCWPIGSGEVYGYRNNQKDPVIRAGVTPKINADNPVGEWNQFTIIMVNDRLTVILNNKMVLENAQLPEVPAMGRIALQHHGGVNADGSYKPASSLVQFRNIWIKELPNPKSP</sequence>
<reference evidence="3 4" key="1">
    <citation type="submission" date="2019-02" db="EMBL/GenBank/DDBJ databases">
        <title>Deep-cultivation of Planctomycetes and their phenomic and genomic characterization uncovers novel biology.</title>
        <authorList>
            <person name="Wiegand S."/>
            <person name="Jogler M."/>
            <person name="Boedeker C."/>
            <person name="Pinto D."/>
            <person name="Vollmers J."/>
            <person name="Rivas-Marin E."/>
            <person name="Kohn T."/>
            <person name="Peeters S.H."/>
            <person name="Heuer A."/>
            <person name="Rast P."/>
            <person name="Oberbeckmann S."/>
            <person name="Bunk B."/>
            <person name="Jeske O."/>
            <person name="Meyerdierks A."/>
            <person name="Storesund J.E."/>
            <person name="Kallscheuer N."/>
            <person name="Luecker S."/>
            <person name="Lage O.M."/>
            <person name="Pohl T."/>
            <person name="Merkel B.J."/>
            <person name="Hornburger P."/>
            <person name="Mueller R.-W."/>
            <person name="Bruemmer F."/>
            <person name="Labrenz M."/>
            <person name="Spormann A.M."/>
            <person name="Op den Camp H."/>
            <person name="Overmann J."/>
            <person name="Amann R."/>
            <person name="Jetten M.S.M."/>
            <person name="Mascher T."/>
            <person name="Medema M.H."/>
            <person name="Devos D.P."/>
            <person name="Kaster A.-K."/>
            <person name="Ovreas L."/>
            <person name="Rohde M."/>
            <person name="Galperin M.Y."/>
            <person name="Jogler C."/>
        </authorList>
    </citation>
    <scope>NUCLEOTIDE SEQUENCE [LARGE SCALE GENOMIC DNA]</scope>
    <source>
        <strain evidence="3 4">Mal48</strain>
    </source>
</reference>
<proteinExistence type="predicted"/>
<dbReference type="OrthoDB" id="257393at2"/>
<keyword evidence="1" id="KW-0732">Signal</keyword>
<evidence type="ECO:0000256" key="1">
    <source>
        <dbReference type="SAM" id="SignalP"/>
    </source>
</evidence>
<evidence type="ECO:0000259" key="2">
    <source>
        <dbReference type="Pfam" id="PF06439"/>
    </source>
</evidence>
<organism evidence="3 4">
    <name type="scientific">Thalassoglobus polymorphus</name>
    <dbReference type="NCBI Taxonomy" id="2527994"/>
    <lineage>
        <taxon>Bacteria</taxon>
        <taxon>Pseudomonadati</taxon>
        <taxon>Planctomycetota</taxon>
        <taxon>Planctomycetia</taxon>
        <taxon>Planctomycetales</taxon>
        <taxon>Planctomycetaceae</taxon>
        <taxon>Thalassoglobus</taxon>
    </lineage>
</organism>
<dbReference type="InterPro" id="IPR010496">
    <property type="entry name" value="AL/BT2_dom"/>
</dbReference>
<dbReference type="Gene3D" id="2.60.120.560">
    <property type="entry name" value="Exo-inulinase, domain 1"/>
    <property type="match status" value="1"/>
</dbReference>
<evidence type="ECO:0000313" key="4">
    <source>
        <dbReference type="Proteomes" id="UP000315724"/>
    </source>
</evidence>